<gene>
    <name evidence="1" type="primary">pepN_3</name>
    <name evidence="1" type="ORF">FVB9532_02960</name>
</gene>
<organism evidence="1 2">
    <name type="scientific">Mesonia oceanica</name>
    <dbReference type="NCBI Taxonomy" id="2687242"/>
    <lineage>
        <taxon>Bacteria</taxon>
        <taxon>Pseudomonadati</taxon>
        <taxon>Bacteroidota</taxon>
        <taxon>Flavobacteriia</taxon>
        <taxon>Flavobacteriales</taxon>
        <taxon>Flavobacteriaceae</taxon>
        <taxon>Mesonia</taxon>
    </lineage>
</organism>
<reference evidence="1" key="1">
    <citation type="submission" date="2019-09" db="EMBL/GenBank/DDBJ databases">
        <authorList>
            <person name="Rodrigo-Torres L."/>
            <person name="Arahal R. D."/>
            <person name="Lucena T."/>
        </authorList>
    </citation>
    <scope>NUCLEOTIDE SEQUENCE</scope>
    <source>
        <strain evidence="1">ISS653</strain>
    </source>
</reference>
<evidence type="ECO:0000313" key="2">
    <source>
        <dbReference type="Proteomes" id="UP000356253"/>
    </source>
</evidence>
<proteinExistence type="predicted"/>
<sequence>MKNKYCFFITFLSFCTWLNAQHNFSEQLEIAEAEAKSAHSFLEVETSSNTGNYDVTYHRLEFEVNPAVAFIEGEVTTYFEAKENLNQVVFDLAQGINVSEVSQDGSSLSFQHIDEELIIELPQTQAQGVLDSLTISYSGNPVSTGFGSFEQSEHEENEIIWTLSEPYGAKAWWPCKQDLIDKIDEIDVFITSPATNSKGQENIAVSNGLEVSQTINGTNKITHFHHSYPIPAYLVAIAVTNYSVYNQTVSNNGNPFPIVNYVYPENLSSAQSSTLVTVDIMDLFIDKFGNYPFEDEKYGHAQFGWGGGMEHTTVSFMGGFSRGLIAHELGHQWFGDKVTCGSWQDIWVNEGFATYMAAMVIEDFDGENAFNSEKESMVNYITSQPGGSVYVPAADTLSVGRVFSSRLSYNKGAMVLHMLRNKLGETNFFQALQNYLNDPDLAFSYATTEDLKNHLEIQSGEDLDEFFADWVYGEGYPSFTLTWEQYETTNDVEITLSQIQSDPSVDFFEIEVPIRLIGTDGEVLDMVLNHSSNNQQFTSFSNIFEVEEILIDPNFDIISRDNTSLDTVESKLSTFKLYPNPTKGWGSIQKPKNVNISLVEIYNTLGAKINSFSLSSSSFSVENLASGVYFIKLKTSEGDLVRKLIKE</sequence>
<protein>
    <submittedName>
        <fullName evidence="1">Aminopeptidase N</fullName>
        <ecNumber evidence="1">3.4.11.2</ecNumber>
    </submittedName>
</protein>
<comment type="caution">
    <text evidence="1">The sequence shown here is derived from an EMBL/GenBank/DDBJ whole genome shotgun (WGS) entry which is preliminary data.</text>
</comment>
<dbReference type="EMBL" id="CABVMM010000012">
    <property type="protein sequence ID" value="VVV01667.1"/>
    <property type="molecule type" value="Genomic_DNA"/>
</dbReference>
<dbReference type="Proteomes" id="UP000356253">
    <property type="component" value="Unassembled WGS sequence"/>
</dbReference>
<name>A0AC61YAZ3_9FLAO</name>
<dbReference type="EC" id="3.4.11.2" evidence="1"/>
<keyword evidence="1" id="KW-0378">Hydrolase</keyword>
<keyword evidence="1" id="KW-0645">Protease</keyword>
<keyword evidence="1" id="KW-0031">Aminopeptidase</keyword>
<evidence type="ECO:0000313" key="1">
    <source>
        <dbReference type="EMBL" id="VVV01667.1"/>
    </source>
</evidence>
<keyword evidence="2" id="KW-1185">Reference proteome</keyword>
<accession>A0AC61YAZ3</accession>